<dbReference type="InterPro" id="IPR041246">
    <property type="entry name" value="Bact_MG10"/>
</dbReference>
<gene>
    <name evidence="6" type="ORF">ACFSM5_15920</name>
</gene>
<dbReference type="PIRSF" id="PIRSF038980">
    <property type="entry name" value="A2M_bac"/>
    <property type="match status" value="1"/>
</dbReference>
<dbReference type="Pfam" id="PF01835">
    <property type="entry name" value="MG2"/>
    <property type="match status" value="1"/>
</dbReference>
<dbReference type="InterPro" id="IPR021868">
    <property type="entry name" value="Alpha_2_Macroglob_MG3"/>
</dbReference>
<comment type="similarity">
    <text evidence="1">Belongs to the protease inhibitor I39 (alpha-2-macroglobulin) family. Bacterial alpha-2-macroglobulin subfamily.</text>
</comment>
<name>A0ABW5DTI9_9PROT</name>
<reference evidence="7" key="1">
    <citation type="journal article" date="2019" name="Int. J. Syst. Evol. Microbiol.">
        <title>The Global Catalogue of Microorganisms (GCM) 10K type strain sequencing project: providing services to taxonomists for standard genome sequencing and annotation.</title>
        <authorList>
            <consortium name="The Broad Institute Genomics Platform"/>
            <consortium name="The Broad Institute Genome Sequencing Center for Infectious Disease"/>
            <person name="Wu L."/>
            <person name="Ma J."/>
        </authorList>
    </citation>
    <scope>NUCLEOTIDE SEQUENCE [LARGE SCALE GENOMIC DNA]</scope>
    <source>
        <strain evidence="7">CGMCC 1.19062</strain>
    </source>
</reference>
<dbReference type="InterPro" id="IPR026284">
    <property type="entry name" value="A2MG_proteobact"/>
</dbReference>
<dbReference type="InterPro" id="IPR047565">
    <property type="entry name" value="Alpha-macroglob_thiol-ester_cl"/>
</dbReference>
<accession>A0ABW5DTI9</accession>
<dbReference type="InterPro" id="IPR011625">
    <property type="entry name" value="A2M_N_BRD"/>
</dbReference>
<dbReference type="SMART" id="SM01419">
    <property type="entry name" value="Thiol-ester_cl"/>
    <property type="match status" value="1"/>
</dbReference>
<evidence type="ECO:0000256" key="2">
    <source>
        <dbReference type="ARBA" id="ARBA00022729"/>
    </source>
</evidence>
<dbReference type="SMART" id="SM01359">
    <property type="entry name" value="A2M_N_2"/>
    <property type="match status" value="1"/>
</dbReference>
<evidence type="ECO:0000259" key="5">
    <source>
        <dbReference type="SMART" id="SM01360"/>
    </source>
</evidence>
<dbReference type="InterPro" id="IPR051802">
    <property type="entry name" value="YfhM-like"/>
</dbReference>
<dbReference type="Pfam" id="PF11974">
    <property type="entry name" value="bMG3"/>
    <property type="match status" value="1"/>
</dbReference>
<dbReference type="SMART" id="SM01360">
    <property type="entry name" value="A2M"/>
    <property type="match status" value="1"/>
</dbReference>
<evidence type="ECO:0000259" key="4">
    <source>
        <dbReference type="SMART" id="SM01359"/>
    </source>
</evidence>
<evidence type="ECO:0000313" key="6">
    <source>
        <dbReference type="EMBL" id="MFD2264392.1"/>
    </source>
</evidence>
<dbReference type="Proteomes" id="UP001597295">
    <property type="component" value="Unassembled WGS sequence"/>
</dbReference>
<dbReference type="Gene3D" id="2.60.40.1930">
    <property type="match status" value="1"/>
</dbReference>
<comment type="caution">
    <text evidence="6">The sequence shown here is derived from an EMBL/GenBank/DDBJ whole genome shotgun (WGS) entry which is preliminary data.</text>
</comment>
<keyword evidence="7" id="KW-1185">Reference proteome</keyword>
<dbReference type="Pfam" id="PF17973">
    <property type="entry name" value="bMG10"/>
    <property type="match status" value="1"/>
</dbReference>
<protein>
    <submittedName>
        <fullName evidence="6">Alpha-2-macroglobulin</fullName>
    </submittedName>
</protein>
<keyword evidence="2" id="KW-0732">Signal</keyword>
<evidence type="ECO:0000256" key="1">
    <source>
        <dbReference type="ARBA" id="ARBA00010556"/>
    </source>
</evidence>
<dbReference type="Pfam" id="PF07703">
    <property type="entry name" value="A2M_BRD"/>
    <property type="match status" value="1"/>
</dbReference>
<dbReference type="RefSeq" id="WP_379877473.1">
    <property type="nucleotide sequence ID" value="NZ_JBHUIP010000013.1"/>
</dbReference>
<dbReference type="Pfam" id="PF00207">
    <property type="entry name" value="A2M"/>
    <property type="match status" value="1"/>
</dbReference>
<dbReference type="EMBL" id="JBHUIP010000013">
    <property type="protein sequence ID" value="MFD2264392.1"/>
    <property type="molecule type" value="Genomic_DNA"/>
</dbReference>
<feature type="domain" description="Alpha-2-macroglobulin" evidence="5">
    <location>
        <begin position="975"/>
        <end position="1064"/>
    </location>
</feature>
<evidence type="ECO:0000313" key="7">
    <source>
        <dbReference type="Proteomes" id="UP001597295"/>
    </source>
</evidence>
<proteinExistence type="inferred from homology"/>
<dbReference type="InterPro" id="IPR041462">
    <property type="entry name" value="Bact_A2M_MG6"/>
</dbReference>
<dbReference type="Gene3D" id="1.50.10.20">
    <property type="match status" value="1"/>
</dbReference>
<dbReference type="Pfam" id="PF17972">
    <property type="entry name" value="bMG5"/>
    <property type="match status" value="1"/>
</dbReference>
<feature type="region of interest" description="Disordered" evidence="3">
    <location>
        <begin position="25"/>
        <end position="75"/>
    </location>
</feature>
<feature type="compositionally biased region" description="Low complexity" evidence="3">
    <location>
        <begin position="52"/>
        <end position="75"/>
    </location>
</feature>
<feature type="domain" description="Alpha-2-macroglobulin bait region" evidence="4">
    <location>
        <begin position="771"/>
        <end position="915"/>
    </location>
</feature>
<evidence type="ECO:0000256" key="3">
    <source>
        <dbReference type="SAM" id="MobiDB-lite"/>
    </source>
</evidence>
<dbReference type="PANTHER" id="PTHR40094">
    <property type="entry name" value="ALPHA-2-MACROGLOBULIN HOMOLOG"/>
    <property type="match status" value="1"/>
</dbReference>
<dbReference type="InterPro" id="IPR008930">
    <property type="entry name" value="Terpenoid_cyclase/PrenylTrfase"/>
</dbReference>
<dbReference type="CDD" id="cd02891">
    <property type="entry name" value="A2M_like"/>
    <property type="match status" value="1"/>
</dbReference>
<organism evidence="6 7">
    <name type="scientific">Lacibacterium aquatile</name>
    <dbReference type="NCBI Taxonomy" id="1168082"/>
    <lineage>
        <taxon>Bacteria</taxon>
        <taxon>Pseudomonadati</taxon>
        <taxon>Pseudomonadota</taxon>
        <taxon>Alphaproteobacteria</taxon>
        <taxon>Rhodospirillales</taxon>
        <taxon>Rhodospirillaceae</taxon>
    </lineage>
</organism>
<dbReference type="InterPro" id="IPR001599">
    <property type="entry name" value="Macroglobln_a2"/>
</dbReference>
<dbReference type="SUPFAM" id="SSF48239">
    <property type="entry name" value="Terpenoid cyclases/Protein prenyltransferases"/>
    <property type="match status" value="1"/>
</dbReference>
<sequence length="1652" mass="176518">MKNSGAVLLAAGLAVGAIGGFFAGRGSPEAEKPPTLVAASSPAVPSTPPQPQTTAVTPPTDQPTSSPQQPLSLTTLGLPPSLDFLRLAVERGQTPGTGQNACFHFSGNLRPDADYSSFISVEPAAKPAVRVVGQSLCLAGLPRPKSTVTLLKGLPGDSDKTLAQDAQVQVDFGPSQPSVSFAGNGYVLPRLGTSGVVLQVAGVREIEMQVLRVGDRMLSREANEEFPRANLYAWDVNRIAEDRGAIVWKGVMSVPQSDSPTPVAFPLADALKERKPGAYLIVATPLVDGKVPDSDEWGRRATQWIIDTDLAMTSYRGSDGLTVALRSLASAKPVVGADLQLIAINNEVLGTAKSDGEGLVRFPAALMNGSGGNAPASLFAFGGDKDFALLDLRRPSFDLSDRGVAGRTPPGNFDAFFYADRGIYRPGETIHLSALLRDIGSQAAEKQSMWVEIRRPNGSVFRAEEWPATAGGGQTHAIELPGSAPRGLWSVSAYLHKNGPQIGGLEVDVQDFVPQKLKVAAEIAPTRPDASEPLMVDVAADFLYGAPAPDMSVEVSANVFVDNNPFDGATNWAIGKVEETFEPQTVNFEVPATDAQGKAQAVGNFDALPPSGKPLRASITATVFEPGGRPVHAMDERPLRTRPLWLAIRKLGDGGWVPEDADSKLDIAAFDPDGNRLEASGLRWRLVKEYWNYRWYRRDGDWRYTVDITDRVLDIGTGTTKPTESLSIARKFDWGHYRLEVEDPRSGAQASYKFRAGWGSTQDDSDTPDKLTVEVDKPRYAAGETARLKITPPAAGEVQIVIASDRVHLSRTVSVAAGGAVVDIPTDPSWTVGAYALVSYLHPLDTAKPGEPVRAVGVAWIGIDQGPKQLQLAMNAPEKVLPESLLTVPLKIDGVQAGETVRLTLAAVDEGILQLTQFASPNPDEHFLSKRRMALTMRDDYGRLLTGKAGLIGQIREGGDGMGGAGLAQVPTRTVALFEGPVQVGADGTAEVKFEVPDFVGQLRLMAVAWSGKRVGQAEGRVFVRQPLVADAGFPRFLAPRDEGRVTLSLHNLEAPEGKYKIRMSAEGAVTLGAPYEKELDLARDARVTERIALIGKEIGLGTVALSVEGPNGYGFKRSWPIQVRTPFYPLTLEQVASQSAGAKFTLDPTLLLPFEAGSVKLAINYSPFKGVDVPGLLQSLDRYPYGCTEQITSRALPLLLTSDLSAAAGLGAGKDADALKLRVAQAIETVTERMDEGGRPGLWRPGDGYADLWVVSQAIDFLWMAKQAGYSVPEATLNLGLDYLGRRFSDAHPSHIAYARYVRARAGKADPGDLRALYDTSIDKMPGALPRAMMGASLALIGDTKRSAGAFVASERVLGLTRWQATNDDGYATSVREAAGALALAIQAKASNLEVFRRKVESLTPAPERNTTQEKLWLLRAASAMAAGPAPRISANDIIPAGGMNGAVSFRPTPAEVQQGYSLTNQGTDSVFRTLVVTGAPKEAPPPLSAGYTLTKSYFTLQGDTLDPAQLTQHDRLIVSLAGTVKDAARHQSLLVDLLPAGWEIESILSLGSQSQDGEEEYVEEEGAEPPPRLYAFLPDTTPTVMREARDDRFVASMDLKGGADQAFHAAYVVRAVTPGHYVLPGAVIEDMYRSGVMARSGAASTTVGQK</sequence>
<dbReference type="Pfam" id="PF17962">
    <property type="entry name" value="bMG6"/>
    <property type="match status" value="1"/>
</dbReference>
<dbReference type="PANTHER" id="PTHR40094:SF1">
    <property type="entry name" value="UBIQUITIN DOMAIN-CONTAINING PROTEIN"/>
    <property type="match status" value="1"/>
</dbReference>
<feature type="compositionally biased region" description="Low complexity" evidence="3">
    <location>
        <begin position="33"/>
        <end position="44"/>
    </location>
</feature>
<dbReference type="InterPro" id="IPR041203">
    <property type="entry name" value="Bact_A2M_MG5"/>
</dbReference>
<dbReference type="InterPro" id="IPR002890">
    <property type="entry name" value="MG2"/>
</dbReference>